<dbReference type="PANTHER" id="PTHR43161">
    <property type="entry name" value="SORBITOL DEHYDROGENASE"/>
    <property type="match status" value="1"/>
</dbReference>
<reference evidence="8 9" key="1">
    <citation type="submission" date="2018-07" db="EMBL/GenBank/DDBJ databases">
        <title>Genomic Encyclopedia of Type Strains, Phase IV (KMG-IV): sequencing the most valuable type-strain genomes for metagenomic binning, comparative biology and taxonomic classification.</title>
        <authorList>
            <person name="Goeker M."/>
        </authorList>
    </citation>
    <scope>NUCLEOTIDE SEQUENCE [LARGE SCALE GENOMIC DNA]</scope>
    <source>
        <strain evidence="8 9">DSM 27016</strain>
    </source>
</reference>
<dbReference type="SUPFAM" id="SSF50129">
    <property type="entry name" value="GroES-like"/>
    <property type="match status" value="1"/>
</dbReference>
<dbReference type="InterPro" id="IPR011032">
    <property type="entry name" value="GroES-like_sf"/>
</dbReference>
<dbReference type="Gene3D" id="3.90.180.10">
    <property type="entry name" value="Medium-chain alcohol dehydrogenases, catalytic domain"/>
    <property type="match status" value="1"/>
</dbReference>
<gene>
    <name evidence="8" type="ORF">DFR58_11090</name>
</gene>
<evidence type="ECO:0000313" key="8">
    <source>
        <dbReference type="EMBL" id="RCX16594.1"/>
    </source>
</evidence>
<dbReference type="InterPro" id="IPR013149">
    <property type="entry name" value="ADH-like_C"/>
</dbReference>
<dbReference type="Gene3D" id="3.40.50.720">
    <property type="entry name" value="NAD(P)-binding Rossmann-like Domain"/>
    <property type="match status" value="1"/>
</dbReference>
<keyword evidence="5" id="KW-0560">Oxidoreductase</keyword>
<dbReference type="Proteomes" id="UP000253034">
    <property type="component" value="Unassembled WGS sequence"/>
</dbReference>
<evidence type="ECO:0000313" key="9">
    <source>
        <dbReference type="Proteomes" id="UP000253034"/>
    </source>
</evidence>
<dbReference type="EMBL" id="QPJT01000010">
    <property type="protein sequence ID" value="RCX16594.1"/>
    <property type="molecule type" value="Genomic_DNA"/>
</dbReference>
<organism evidence="8 9">
    <name type="scientific">Anaerobacterium chartisolvens</name>
    <dbReference type="NCBI Taxonomy" id="1297424"/>
    <lineage>
        <taxon>Bacteria</taxon>
        <taxon>Bacillati</taxon>
        <taxon>Bacillota</taxon>
        <taxon>Clostridia</taxon>
        <taxon>Eubacteriales</taxon>
        <taxon>Oscillospiraceae</taxon>
        <taxon>Anaerobacterium</taxon>
    </lineage>
</organism>
<dbReference type="InterPro" id="IPR013154">
    <property type="entry name" value="ADH-like_N"/>
</dbReference>
<evidence type="ECO:0000256" key="6">
    <source>
        <dbReference type="RuleBase" id="RU361277"/>
    </source>
</evidence>
<comment type="cofactor">
    <cofactor evidence="1 6">
        <name>Zn(2+)</name>
        <dbReference type="ChEBI" id="CHEBI:29105"/>
    </cofactor>
</comment>
<protein>
    <submittedName>
        <fullName evidence="8">L-iditol 2-dehydrogenase</fullName>
    </submittedName>
</protein>
<dbReference type="RefSeq" id="WP_114297753.1">
    <property type="nucleotide sequence ID" value="NZ_QPJT01000010.1"/>
</dbReference>
<dbReference type="InterPro" id="IPR036291">
    <property type="entry name" value="NAD(P)-bd_dom_sf"/>
</dbReference>
<dbReference type="Pfam" id="PF08240">
    <property type="entry name" value="ADH_N"/>
    <property type="match status" value="1"/>
</dbReference>
<evidence type="ECO:0000256" key="4">
    <source>
        <dbReference type="ARBA" id="ARBA00022833"/>
    </source>
</evidence>
<name>A0A369BA82_9FIRM</name>
<dbReference type="SMART" id="SM00829">
    <property type="entry name" value="PKS_ER"/>
    <property type="match status" value="1"/>
</dbReference>
<dbReference type="OrthoDB" id="9769198at2"/>
<evidence type="ECO:0000259" key="7">
    <source>
        <dbReference type="SMART" id="SM00829"/>
    </source>
</evidence>
<dbReference type="SUPFAM" id="SSF51735">
    <property type="entry name" value="NAD(P)-binding Rossmann-fold domains"/>
    <property type="match status" value="1"/>
</dbReference>
<keyword evidence="4 6" id="KW-0862">Zinc</keyword>
<dbReference type="CDD" id="cd05285">
    <property type="entry name" value="sorbitol_DH"/>
    <property type="match status" value="1"/>
</dbReference>
<keyword evidence="3 6" id="KW-0479">Metal-binding</keyword>
<dbReference type="PROSITE" id="PS00059">
    <property type="entry name" value="ADH_ZINC"/>
    <property type="match status" value="1"/>
</dbReference>
<dbReference type="GO" id="GO:0008270">
    <property type="term" value="F:zinc ion binding"/>
    <property type="evidence" value="ECO:0007669"/>
    <property type="project" value="InterPro"/>
</dbReference>
<dbReference type="GO" id="GO:0016616">
    <property type="term" value="F:oxidoreductase activity, acting on the CH-OH group of donors, NAD or NADP as acceptor"/>
    <property type="evidence" value="ECO:0007669"/>
    <property type="project" value="InterPro"/>
</dbReference>
<comment type="similarity">
    <text evidence="2 6">Belongs to the zinc-containing alcohol dehydrogenase family.</text>
</comment>
<accession>A0A369BA82</accession>
<dbReference type="InterPro" id="IPR002328">
    <property type="entry name" value="ADH_Zn_CS"/>
</dbReference>
<keyword evidence="9" id="KW-1185">Reference proteome</keyword>
<dbReference type="InterPro" id="IPR045306">
    <property type="entry name" value="SDH-like"/>
</dbReference>
<dbReference type="AlphaFoldDB" id="A0A369BA82"/>
<sequence length="347" mass="37345">MPEKMKAAVMHGIRDVRLEEIDKPVCGDNQILVKVHTVGVCGSDLHYYTEGAIGDFVVKPPFILGHESAGVVCEVGKSVSGFKVGDRVSLEPGVPCGKCGFCKEGRYNLCSHVIFFATPPVDGVFAEYVAYPPEWAFKLPDNMSFVEGALIEPLSVGIHAANQGGADLGKSALIFGCGCIGLVTLMALKSKGVSDIYMCDMVGLRMEKAKELGASAVFDVSKCDVIDEVMKLTDGQGVDMVYEMTGAEKAIQSCGKAVKRGGTVVLVGMGSKTSIMFDFGDILFKEAEIKTVFRYRNIYGGAIQAVKGGSIPLKKIVSHSYKLNNISEALEYHVQNKSDIIKMVIEM</sequence>
<comment type="caution">
    <text evidence="8">The sequence shown here is derived from an EMBL/GenBank/DDBJ whole genome shotgun (WGS) entry which is preliminary data.</text>
</comment>
<evidence type="ECO:0000256" key="3">
    <source>
        <dbReference type="ARBA" id="ARBA00022723"/>
    </source>
</evidence>
<evidence type="ECO:0000256" key="2">
    <source>
        <dbReference type="ARBA" id="ARBA00008072"/>
    </source>
</evidence>
<dbReference type="PANTHER" id="PTHR43161:SF9">
    <property type="entry name" value="SORBITOL DEHYDROGENASE"/>
    <property type="match status" value="1"/>
</dbReference>
<proteinExistence type="inferred from homology"/>
<evidence type="ECO:0000256" key="5">
    <source>
        <dbReference type="ARBA" id="ARBA00023002"/>
    </source>
</evidence>
<feature type="domain" description="Enoyl reductase (ER)" evidence="7">
    <location>
        <begin position="12"/>
        <end position="345"/>
    </location>
</feature>
<dbReference type="Pfam" id="PF00107">
    <property type="entry name" value="ADH_zinc_N"/>
    <property type="match status" value="1"/>
</dbReference>
<dbReference type="InterPro" id="IPR020843">
    <property type="entry name" value="ER"/>
</dbReference>
<evidence type="ECO:0000256" key="1">
    <source>
        <dbReference type="ARBA" id="ARBA00001947"/>
    </source>
</evidence>